<evidence type="ECO:0000313" key="3">
    <source>
        <dbReference type="EMBL" id="EOQ68836.1"/>
    </source>
</evidence>
<dbReference type="GO" id="GO:0003677">
    <property type="term" value="F:DNA binding"/>
    <property type="evidence" value="ECO:0007669"/>
    <property type="project" value="InterPro"/>
</dbReference>
<dbReference type="InterPro" id="IPR005569">
    <property type="entry name" value="Arc_DNA-bd_dom"/>
</dbReference>
<name>R8YIC2_ACIPI</name>
<dbReference type="SUPFAM" id="SSF47598">
    <property type="entry name" value="Ribbon-helix-helix"/>
    <property type="match status" value="1"/>
</dbReference>
<evidence type="ECO:0000259" key="2">
    <source>
        <dbReference type="Pfam" id="PF03869"/>
    </source>
</evidence>
<dbReference type="EMBL" id="APQM01000007">
    <property type="protein sequence ID" value="EOQ68836.1"/>
    <property type="molecule type" value="Genomic_DNA"/>
</dbReference>
<gene>
    <name evidence="3" type="ORF">F931_01554</name>
</gene>
<proteinExistence type="predicted"/>
<sequence length="94" mass="10889">MADIQFNLRIPEELKEKIKEAAIDSGRSINAEAQTRLEQTFFDEKSKKEGIAEINNMFKTLIDENKALKEQNELYNAKMLKLLDSLIDDLKKTK</sequence>
<dbReference type="AlphaFoldDB" id="R8YIC2"/>
<evidence type="ECO:0000256" key="1">
    <source>
        <dbReference type="SAM" id="Coils"/>
    </source>
</evidence>
<dbReference type="InterPro" id="IPR013321">
    <property type="entry name" value="Arc_rbn_hlx_hlx"/>
</dbReference>
<comment type="caution">
    <text evidence="3">The sequence shown here is derived from an EMBL/GenBank/DDBJ whole genome shotgun (WGS) entry which is preliminary data.</text>
</comment>
<evidence type="ECO:0000313" key="4">
    <source>
        <dbReference type="Proteomes" id="UP000014024"/>
    </source>
</evidence>
<protein>
    <recommendedName>
        <fullName evidence="2">Arc-like DNA binding domain-containing protein</fullName>
    </recommendedName>
</protein>
<dbReference type="Gene3D" id="1.10.1220.10">
    <property type="entry name" value="Met repressor-like"/>
    <property type="match status" value="1"/>
</dbReference>
<dbReference type="PATRIC" id="fig|1217691.3.peg.1535"/>
<dbReference type="InterPro" id="IPR010985">
    <property type="entry name" value="Ribbon_hlx_hlx"/>
</dbReference>
<dbReference type="HOGENOM" id="CLU_2379720_0_0_6"/>
<dbReference type="GO" id="GO:0006355">
    <property type="term" value="P:regulation of DNA-templated transcription"/>
    <property type="evidence" value="ECO:0007669"/>
    <property type="project" value="InterPro"/>
</dbReference>
<reference evidence="3 4" key="1">
    <citation type="submission" date="2013-02" db="EMBL/GenBank/DDBJ databases">
        <title>The Genome Sequence of Acinetobacter sp. ANC 4050.</title>
        <authorList>
            <consortium name="The Broad Institute Genome Sequencing Platform"/>
            <consortium name="The Broad Institute Genome Sequencing Center for Infectious Disease"/>
            <person name="Cerqueira G."/>
            <person name="Feldgarden M."/>
            <person name="Courvalin P."/>
            <person name="Perichon B."/>
            <person name="Grillot-Courvalin C."/>
            <person name="Clermont D."/>
            <person name="Rocha E."/>
            <person name="Yoon E.-J."/>
            <person name="Nemec A."/>
            <person name="Walker B."/>
            <person name="Young S.K."/>
            <person name="Zeng Q."/>
            <person name="Gargeya S."/>
            <person name="Fitzgerald M."/>
            <person name="Haas B."/>
            <person name="Abouelleil A."/>
            <person name="Alvarado L."/>
            <person name="Arachchi H.M."/>
            <person name="Berlin A.M."/>
            <person name="Chapman S.B."/>
            <person name="Dewar J."/>
            <person name="Goldberg J."/>
            <person name="Griggs A."/>
            <person name="Gujja S."/>
            <person name="Hansen M."/>
            <person name="Howarth C."/>
            <person name="Imamovic A."/>
            <person name="Larimer J."/>
            <person name="McCowan C."/>
            <person name="Murphy C."/>
            <person name="Neiman D."/>
            <person name="Pearson M."/>
            <person name="Priest M."/>
            <person name="Roberts A."/>
            <person name="Saif S."/>
            <person name="Shea T."/>
            <person name="Sisk P."/>
            <person name="Sykes S."/>
            <person name="Wortman J."/>
            <person name="Nusbaum C."/>
            <person name="Birren B."/>
        </authorList>
    </citation>
    <scope>NUCLEOTIDE SEQUENCE [LARGE SCALE GENOMIC DNA]</scope>
    <source>
        <strain evidence="3 4">ANC 4050</strain>
    </source>
</reference>
<keyword evidence="1" id="KW-0175">Coiled coil</keyword>
<dbReference type="Pfam" id="PF03869">
    <property type="entry name" value="Arc"/>
    <property type="match status" value="1"/>
</dbReference>
<organism evidence="3 4">
    <name type="scientific">Acinetobacter pittii ANC 4050</name>
    <dbReference type="NCBI Taxonomy" id="1217691"/>
    <lineage>
        <taxon>Bacteria</taxon>
        <taxon>Pseudomonadati</taxon>
        <taxon>Pseudomonadota</taxon>
        <taxon>Gammaproteobacteria</taxon>
        <taxon>Moraxellales</taxon>
        <taxon>Moraxellaceae</taxon>
        <taxon>Acinetobacter</taxon>
        <taxon>Acinetobacter calcoaceticus/baumannii complex</taxon>
    </lineage>
</organism>
<feature type="coiled-coil region" evidence="1">
    <location>
        <begin position="51"/>
        <end position="78"/>
    </location>
</feature>
<accession>R8YIC2</accession>
<feature type="domain" description="Arc-like DNA binding" evidence="2">
    <location>
        <begin position="5"/>
        <end position="44"/>
    </location>
</feature>
<dbReference type="Proteomes" id="UP000014024">
    <property type="component" value="Unassembled WGS sequence"/>
</dbReference>
<dbReference type="RefSeq" id="WP_016141562.1">
    <property type="nucleotide sequence ID" value="NZ_KB976987.1"/>
</dbReference>